<protein>
    <submittedName>
        <fullName evidence="2">Uncharacterized protein</fullName>
    </submittedName>
</protein>
<evidence type="ECO:0000313" key="2">
    <source>
        <dbReference type="EMBL" id="GAA0251169.1"/>
    </source>
</evidence>
<comment type="caution">
    <text evidence="2">The sequence shown here is derived from an EMBL/GenBank/DDBJ whole genome shotgun (WGS) entry which is preliminary data.</text>
</comment>
<feature type="compositionally biased region" description="Polar residues" evidence="1">
    <location>
        <begin position="68"/>
        <end position="83"/>
    </location>
</feature>
<gene>
    <name evidence="2" type="ORF">GCM10009539_40360</name>
</gene>
<proteinExistence type="predicted"/>
<sequence length="115" mass="12172">MSAPDLAPDQNWLHDVTALGVRFGPVEVIQWILGDEPVEREDALFPQPDQLRDEDVRTYVIVLPASVGGNTVSGSEPAPTSTHRPGGAARRPRCSTATIASRSDAIAHPGPAVPA</sequence>
<organism evidence="2 3">
    <name type="scientific">Cryptosporangium japonicum</name>
    <dbReference type="NCBI Taxonomy" id="80872"/>
    <lineage>
        <taxon>Bacteria</taxon>
        <taxon>Bacillati</taxon>
        <taxon>Actinomycetota</taxon>
        <taxon>Actinomycetes</taxon>
        <taxon>Cryptosporangiales</taxon>
        <taxon>Cryptosporangiaceae</taxon>
        <taxon>Cryptosporangium</taxon>
    </lineage>
</organism>
<reference evidence="2 3" key="1">
    <citation type="journal article" date="2019" name="Int. J. Syst. Evol. Microbiol.">
        <title>The Global Catalogue of Microorganisms (GCM) 10K type strain sequencing project: providing services to taxonomists for standard genome sequencing and annotation.</title>
        <authorList>
            <consortium name="The Broad Institute Genomics Platform"/>
            <consortium name="The Broad Institute Genome Sequencing Center for Infectious Disease"/>
            <person name="Wu L."/>
            <person name="Ma J."/>
        </authorList>
    </citation>
    <scope>NUCLEOTIDE SEQUENCE [LARGE SCALE GENOMIC DNA]</scope>
    <source>
        <strain evidence="2 3">JCM 10425</strain>
    </source>
</reference>
<evidence type="ECO:0000313" key="3">
    <source>
        <dbReference type="Proteomes" id="UP001500967"/>
    </source>
</evidence>
<dbReference type="EMBL" id="BAAAGX010000016">
    <property type="protein sequence ID" value="GAA0251169.1"/>
    <property type="molecule type" value="Genomic_DNA"/>
</dbReference>
<accession>A0ABN0UI06</accession>
<dbReference type="Proteomes" id="UP001500967">
    <property type="component" value="Unassembled WGS sequence"/>
</dbReference>
<keyword evidence="3" id="KW-1185">Reference proteome</keyword>
<evidence type="ECO:0000256" key="1">
    <source>
        <dbReference type="SAM" id="MobiDB-lite"/>
    </source>
</evidence>
<name>A0ABN0UI06_9ACTN</name>
<feature type="region of interest" description="Disordered" evidence="1">
    <location>
        <begin position="68"/>
        <end position="115"/>
    </location>
</feature>